<dbReference type="InterPro" id="IPR003029">
    <property type="entry name" value="S1_domain"/>
</dbReference>
<accession>A0A4P9Y3A8</accession>
<dbReference type="SUPFAM" id="SSF50249">
    <property type="entry name" value="Nucleic acid-binding proteins"/>
    <property type="match status" value="1"/>
</dbReference>
<dbReference type="Gene3D" id="2.40.50.140">
    <property type="entry name" value="Nucleic acid-binding proteins"/>
    <property type="match status" value="1"/>
</dbReference>
<dbReference type="GO" id="GO:0005737">
    <property type="term" value="C:cytoplasm"/>
    <property type="evidence" value="ECO:0007669"/>
    <property type="project" value="TreeGrafter"/>
</dbReference>
<proteinExistence type="predicted"/>
<dbReference type="GO" id="GO:0000176">
    <property type="term" value="C:nuclear exosome (RNase complex)"/>
    <property type="evidence" value="ECO:0007669"/>
    <property type="project" value="TreeGrafter"/>
</dbReference>
<dbReference type="PROSITE" id="PS50126">
    <property type="entry name" value="S1"/>
    <property type="match status" value="1"/>
</dbReference>
<feature type="domain" description="S1 motif" evidence="4">
    <location>
        <begin position="68"/>
        <end position="147"/>
    </location>
</feature>
<dbReference type="InterPro" id="IPR019495">
    <property type="entry name" value="EXOSC1_C"/>
</dbReference>
<dbReference type="GO" id="GO:0005730">
    <property type="term" value="C:nucleolus"/>
    <property type="evidence" value="ECO:0007669"/>
    <property type="project" value="UniProtKB-SubCell"/>
</dbReference>
<dbReference type="InterPro" id="IPR025721">
    <property type="entry name" value="Exosome_cplx_N_dom"/>
</dbReference>
<dbReference type="GO" id="GO:0003723">
    <property type="term" value="F:RNA binding"/>
    <property type="evidence" value="ECO:0007669"/>
    <property type="project" value="InterPro"/>
</dbReference>
<evidence type="ECO:0000256" key="2">
    <source>
        <dbReference type="ARBA" id="ARBA00022490"/>
    </source>
</evidence>
<dbReference type="InterPro" id="IPR012340">
    <property type="entry name" value="NA-bd_OB-fold"/>
</dbReference>
<dbReference type="GO" id="GO:0006396">
    <property type="term" value="P:RNA processing"/>
    <property type="evidence" value="ECO:0007669"/>
    <property type="project" value="InterPro"/>
</dbReference>
<dbReference type="CDD" id="cd05791">
    <property type="entry name" value="S1_CSL4"/>
    <property type="match status" value="1"/>
</dbReference>
<dbReference type="PANTHER" id="PTHR12686">
    <property type="entry name" value="3'-5' EXORIBONUCLEASE CSL4-RELATED"/>
    <property type="match status" value="1"/>
</dbReference>
<dbReference type="Gene3D" id="2.40.50.100">
    <property type="match status" value="1"/>
</dbReference>
<keyword evidence="2" id="KW-0963">Cytoplasm</keyword>
<dbReference type="FunFam" id="2.40.50.140:FF:000223">
    <property type="entry name" value="Chromosome 1, whole genome shotgun sequence"/>
    <property type="match status" value="1"/>
</dbReference>
<keyword evidence="3" id="KW-0271">Exosome</keyword>
<keyword evidence="6" id="KW-1185">Reference proteome</keyword>
<dbReference type="AlphaFoldDB" id="A0A4P9Y3A8"/>
<evidence type="ECO:0000256" key="1">
    <source>
        <dbReference type="ARBA" id="ARBA00004604"/>
    </source>
</evidence>
<dbReference type="InterPro" id="IPR039771">
    <property type="entry name" value="Csl4"/>
</dbReference>
<evidence type="ECO:0000313" key="6">
    <source>
        <dbReference type="Proteomes" id="UP000267251"/>
    </source>
</evidence>
<gene>
    <name evidence="5" type="ORF">BJ684DRAFT_10145</name>
</gene>
<evidence type="ECO:0000256" key="3">
    <source>
        <dbReference type="ARBA" id="ARBA00022835"/>
    </source>
</evidence>
<dbReference type="SMART" id="SM00316">
    <property type="entry name" value="S1"/>
    <property type="match status" value="1"/>
</dbReference>
<comment type="subcellular location">
    <subcellularLocation>
        <location evidence="1">Nucleus</location>
        <location evidence="1">Nucleolus</location>
    </subcellularLocation>
</comment>
<dbReference type="Pfam" id="PF14382">
    <property type="entry name" value="ECR1_N"/>
    <property type="match status" value="1"/>
</dbReference>
<evidence type="ECO:0000313" key="5">
    <source>
        <dbReference type="EMBL" id="RKP13386.1"/>
    </source>
</evidence>
<dbReference type="SUPFAM" id="SSF110324">
    <property type="entry name" value="Ribosomal L27 protein-like"/>
    <property type="match status" value="1"/>
</dbReference>
<organism evidence="5 6">
    <name type="scientific">Piptocephalis cylindrospora</name>
    <dbReference type="NCBI Taxonomy" id="1907219"/>
    <lineage>
        <taxon>Eukaryota</taxon>
        <taxon>Fungi</taxon>
        <taxon>Fungi incertae sedis</taxon>
        <taxon>Zoopagomycota</taxon>
        <taxon>Zoopagomycotina</taxon>
        <taxon>Zoopagomycetes</taxon>
        <taxon>Zoopagales</taxon>
        <taxon>Piptocephalidaceae</taxon>
        <taxon>Piptocephalis</taxon>
    </lineage>
</organism>
<name>A0A4P9Y3A8_9FUNG</name>
<dbReference type="PANTHER" id="PTHR12686:SF8">
    <property type="entry name" value="EXOSOME COMPLEX COMPONENT CSL4"/>
    <property type="match status" value="1"/>
</dbReference>
<evidence type="ECO:0000259" key="4">
    <source>
        <dbReference type="PROSITE" id="PS50126"/>
    </source>
</evidence>
<sequence>MSELVVPGQRLGHTDQLVPGTGTFARGDLVYASVVGQVRRTDLPNGPEGKMQVTVHREKEASTVPEVDGIVVGTVLRVNPRAATLSIQVVGERTCTNEFNGVIRVEDIRATEKDKVKMTESFRPGDVVRAQVVSLGDARSYYLSTAKNILGVLHAKSLAGAPMYPVSWREMKCSQTGGIELRKCAKPF</sequence>
<reference evidence="6" key="1">
    <citation type="journal article" date="2018" name="Nat. Microbiol.">
        <title>Leveraging single-cell genomics to expand the fungal tree of life.</title>
        <authorList>
            <person name="Ahrendt S.R."/>
            <person name="Quandt C.A."/>
            <person name="Ciobanu D."/>
            <person name="Clum A."/>
            <person name="Salamov A."/>
            <person name="Andreopoulos B."/>
            <person name="Cheng J.F."/>
            <person name="Woyke T."/>
            <person name="Pelin A."/>
            <person name="Henrissat B."/>
            <person name="Reynolds N.K."/>
            <person name="Benny G.L."/>
            <person name="Smith M.E."/>
            <person name="James T.Y."/>
            <person name="Grigoriev I.V."/>
        </authorList>
    </citation>
    <scope>NUCLEOTIDE SEQUENCE [LARGE SCALE GENOMIC DNA]</scope>
</reference>
<dbReference type="Proteomes" id="UP000267251">
    <property type="component" value="Unassembled WGS sequence"/>
</dbReference>
<dbReference type="OrthoDB" id="440760at2759"/>
<dbReference type="Pfam" id="PF10447">
    <property type="entry name" value="EXOSC1"/>
    <property type="match status" value="1"/>
</dbReference>
<protein>
    <recommendedName>
        <fullName evidence="4">S1 motif domain-containing protein</fullName>
    </recommendedName>
</protein>
<dbReference type="EMBL" id="KZ988035">
    <property type="protein sequence ID" value="RKP13386.1"/>
    <property type="molecule type" value="Genomic_DNA"/>
</dbReference>